<comment type="caution">
    <text evidence="1">The sequence shown here is derived from an EMBL/GenBank/DDBJ whole genome shotgun (WGS) entry which is preliminary data.</text>
</comment>
<dbReference type="InterPro" id="IPR021011">
    <property type="entry name" value="HobA"/>
</dbReference>
<proteinExistence type="predicted"/>
<sequence>MRQFDQWTLESIRSEGASMSWFEEQRFEWTPAIANAMDQMMGGKTVVLITDHDRKWLAHYITLSLNKRSQDRPMIPIVCIDSLYPHYEYISGGESIDMLIDMLDIAFKGDYLFWYVGRGDDRRADIAKRNATSLLWIMDERFQNALVLRSHDPLIDIKLLQLYRLFDKTLSAVLFGEINVRE</sequence>
<reference evidence="1 2" key="1">
    <citation type="journal article" date="2017" name="Front. Microbiol.">
        <title>Comparative Genomic Analysis of the Class Epsilonproteobacteria and Proposed Reclassification to Epsilonbacteraeota (phyl. nov.).</title>
        <authorList>
            <person name="Waite D.W."/>
            <person name="Vanwonterghem I."/>
            <person name="Rinke C."/>
            <person name="Parks D.H."/>
            <person name="Zhang Y."/>
            <person name="Takai K."/>
            <person name="Sievert S.M."/>
            <person name="Simon J."/>
            <person name="Campbell B.J."/>
            <person name="Hanson T.E."/>
            <person name="Woyke T."/>
            <person name="Klotz M.G."/>
            <person name="Hugenholtz P."/>
        </authorList>
    </citation>
    <scope>NUCLEOTIDE SEQUENCE [LARGE SCALE GENOMIC DNA]</scope>
    <source>
        <strain evidence="1">UBA12443</strain>
    </source>
</reference>
<dbReference type="InterPro" id="IPR038381">
    <property type="entry name" value="HobA_sf"/>
</dbReference>
<dbReference type="EMBL" id="DLUI01000104">
    <property type="protein sequence ID" value="DAB38162.1"/>
    <property type="molecule type" value="Genomic_DNA"/>
</dbReference>
<accession>A0A2D3WA07</accession>
<dbReference type="RefSeq" id="WP_303663047.1">
    <property type="nucleotide sequence ID" value="NZ_DLUI01000104.1"/>
</dbReference>
<evidence type="ECO:0000313" key="1">
    <source>
        <dbReference type="EMBL" id="DAB38162.1"/>
    </source>
</evidence>
<evidence type="ECO:0008006" key="3">
    <source>
        <dbReference type="Google" id="ProtNLM"/>
    </source>
</evidence>
<dbReference type="AlphaFoldDB" id="A0A2D3WA07"/>
<evidence type="ECO:0000313" key="2">
    <source>
        <dbReference type="Proteomes" id="UP000228859"/>
    </source>
</evidence>
<organism evidence="1 2">
    <name type="scientific">Sulfuricurvum kujiense</name>
    <dbReference type="NCBI Taxonomy" id="148813"/>
    <lineage>
        <taxon>Bacteria</taxon>
        <taxon>Pseudomonadati</taxon>
        <taxon>Campylobacterota</taxon>
        <taxon>Epsilonproteobacteria</taxon>
        <taxon>Campylobacterales</taxon>
        <taxon>Sulfurimonadaceae</taxon>
        <taxon>Sulfuricurvum</taxon>
    </lineage>
</organism>
<dbReference type="Pfam" id="PF12163">
    <property type="entry name" value="HobA"/>
    <property type="match status" value="1"/>
</dbReference>
<name>A0A2D3WA07_9BACT</name>
<protein>
    <recommendedName>
        <fullName evidence="3">DNA replication regulator</fullName>
    </recommendedName>
</protein>
<gene>
    <name evidence="1" type="ORF">CFH83_07385</name>
</gene>
<dbReference type="Proteomes" id="UP000228859">
    <property type="component" value="Unassembled WGS sequence"/>
</dbReference>
<dbReference type="Gene3D" id="3.40.50.11670">
    <property type="entry name" value="DNA replication regulator HobA"/>
    <property type="match status" value="1"/>
</dbReference>